<keyword evidence="13" id="KW-1185">Reference proteome</keyword>
<dbReference type="Pfam" id="PF10591">
    <property type="entry name" value="SPARC_Ca_bdg"/>
    <property type="match status" value="1"/>
</dbReference>
<keyword evidence="5" id="KW-0106">Calcium</keyword>
<evidence type="ECO:0000313" key="13">
    <source>
        <dbReference type="Proteomes" id="UP000694941"/>
    </source>
</evidence>
<sequence length="550" mass="64063">MITLPMILLAILLCAHIPQVRCQLPLQPDDKNPKCDLSCELEEPSLVCGTDGRTYQSPCEIERAKCEGYPVKVKNEGECSGSPNCFDVRRLALAQASEGNRRVTIPECKEDGSYMEVQCHRTTGYCWCVDDNGKHVQGTSVKNRQPNCGKMEKRTNKRRSSRRRRRKGCSSTDKTTFNNNLVKIFKSEYDRLQNPPDFGLLLNQETQRVIRWKFDQLDTNKDDVLKRREVRDLRRMAKKIIEPRQCAKTFVRHCDFDHDKNISLVEWSKCLVTDLSKENPVSTSTERKLPPSDDTIKSQRQPSSHLRPAPSRTTFLQDSDEDFLDKCKEAREKALETQKTSPQSGVYVPECKQNGHYKDTQCFKNRNKAVCWCVRTTDGKPILGTTSHSGRPRCRKLRKTAKMFKGCRIHNKHIFLNEFLEYLGNEMMISARNMSSSTAEKPTNEQAARWKFKDLDLNNNEVLERRGKEWKTFRRSWKHFRKSKRSRKRLKKCWRNLLWYCDKIGNNDKNVNLQEWLQCIEVKKVRIKTPGDAVKGKNPFKRILKPLQAH</sequence>
<evidence type="ECO:0000259" key="12">
    <source>
        <dbReference type="PROSITE" id="PS51465"/>
    </source>
</evidence>
<evidence type="ECO:0000256" key="6">
    <source>
        <dbReference type="ARBA" id="ARBA00023157"/>
    </source>
</evidence>
<reference evidence="14" key="1">
    <citation type="submission" date="2025-08" db="UniProtKB">
        <authorList>
            <consortium name="RefSeq"/>
        </authorList>
    </citation>
    <scope>IDENTIFICATION</scope>
    <source>
        <tissue evidence="14">Muscle</tissue>
    </source>
</reference>
<dbReference type="Pfam" id="PF07648">
    <property type="entry name" value="Kazal_2"/>
    <property type="match status" value="1"/>
</dbReference>
<dbReference type="InterPro" id="IPR019577">
    <property type="entry name" value="SPARC/Testican_Ca-bd-dom"/>
</dbReference>
<keyword evidence="3 10" id="KW-0732">Signal</keyword>
<dbReference type="InterPro" id="IPR011992">
    <property type="entry name" value="EF-hand-dom_pair"/>
</dbReference>
<dbReference type="Gene3D" id="1.10.238.10">
    <property type="entry name" value="EF-hand"/>
    <property type="match status" value="2"/>
</dbReference>
<dbReference type="InterPro" id="IPR036857">
    <property type="entry name" value="Thyroglobulin_1_sf"/>
</dbReference>
<feature type="signal peptide" evidence="10">
    <location>
        <begin position="1"/>
        <end position="22"/>
    </location>
</feature>
<dbReference type="SUPFAM" id="SSF47473">
    <property type="entry name" value="EF-hand"/>
    <property type="match status" value="2"/>
</dbReference>
<organism evidence="13 14">
    <name type="scientific">Limulus polyphemus</name>
    <name type="common">Atlantic horseshoe crab</name>
    <dbReference type="NCBI Taxonomy" id="6850"/>
    <lineage>
        <taxon>Eukaryota</taxon>
        <taxon>Metazoa</taxon>
        <taxon>Ecdysozoa</taxon>
        <taxon>Arthropoda</taxon>
        <taxon>Chelicerata</taxon>
        <taxon>Merostomata</taxon>
        <taxon>Xiphosura</taxon>
        <taxon>Limulidae</taxon>
        <taxon>Limulus</taxon>
    </lineage>
</organism>
<dbReference type="PROSITE" id="PS51465">
    <property type="entry name" value="KAZAL_2"/>
    <property type="match status" value="1"/>
</dbReference>
<dbReference type="PROSITE" id="PS00018">
    <property type="entry name" value="EF_HAND_1"/>
    <property type="match status" value="1"/>
</dbReference>
<feature type="region of interest" description="Disordered" evidence="9">
    <location>
        <begin position="139"/>
        <end position="174"/>
    </location>
</feature>
<dbReference type="Gene3D" id="4.10.800.10">
    <property type="entry name" value="Thyroglobulin type-1"/>
    <property type="match status" value="2"/>
</dbReference>
<dbReference type="GeneID" id="106463337"/>
<evidence type="ECO:0000313" key="14">
    <source>
        <dbReference type="RefSeq" id="XP_022246519.1"/>
    </source>
</evidence>
<evidence type="ECO:0000256" key="4">
    <source>
        <dbReference type="ARBA" id="ARBA00022737"/>
    </source>
</evidence>
<dbReference type="Pfam" id="PF00086">
    <property type="entry name" value="Thyroglobulin_1"/>
    <property type="match status" value="2"/>
</dbReference>
<dbReference type="PANTHER" id="PTHR12352">
    <property type="entry name" value="SECRETED MODULAR CALCIUM-BINDING PROTEIN"/>
    <property type="match status" value="1"/>
</dbReference>
<feature type="disulfide bond" evidence="8">
    <location>
        <begin position="119"/>
        <end position="126"/>
    </location>
</feature>
<keyword evidence="2" id="KW-0964">Secreted</keyword>
<comment type="caution">
    <text evidence="8">Lacks conserved residue(s) required for the propagation of feature annotation.</text>
</comment>
<dbReference type="Gene3D" id="3.30.60.30">
    <property type="match status" value="1"/>
</dbReference>
<feature type="compositionally biased region" description="Basic residues" evidence="9">
    <location>
        <begin position="155"/>
        <end position="168"/>
    </location>
</feature>
<dbReference type="InterPro" id="IPR000716">
    <property type="entry name" value="Thyroglobulin_1"/>
</dbReference>
<keyword evidence="6 8" id="KW-1015">Disulfide bond</keyword>
<feature type="disulfide bond" evidence="8">
    <location>
        <begin position="128"/>
        <end position="148"/>
    </location>
</feature>
<proteinExistence type="predicted"/>
<keyword evidence="7" id="KW-0325">Glycoprotein</keyword>
<dbReference type="SUPFAM" id="SSF57610">
    <property type="entry name" value="Thyroglobulin type-1 domain"/>
    <property type="match status" value="2"/>
</dbReference>
<evidence type="ECO:0000256" key="8">
    <source>
        <dbReference type="PROSITE-ProRule" id="PRU00500"/>
    </source>
</evidence>
<dbReference type="PANTHER" id="PTHR12352:SF30">
    <property type="entry name" value="FI05255P"/>
    <property type="match status" value="1"/>
</dbReference>
<evidence type="ECO:0000256" key="7">
    <source>
        <dbReference type="ARBA" id="ARBA00023180"/>
    </source>
</evidence>
<name>A0ABM1SSB3_LIMPO</name>
<dbReference type="RefSeq" id="XP_022246519.1">
    <property type="nucleotide sequence ID" value="XM_022390811.1"/>
</dbReference>
<dbReference type="InterPro" id="IPR018247">
    <property type="entry name" value="EF_Hand_1_Ca_BS"/>
</dbReference>
<evidence type="ECO:0000256" key="2">
    <source>
        <dbReference type="ARBA" id="ARBA00022525"/>
    </source>
</evidence>
<evidence type="ECO:0000259" key="11">
    <source>
        <dbReference type="PROSITE" id="PS51162"/>
    </source>
</evidence>
<evidence type="ECO:0000256" key="10">
    <source>
        <dbReference type="SAM" id="SignalP"/>
    </source>
</evidence>
<accession>A0ABM1SSB3</accession>
<keyword evidence="4" id="KW-0677">Repeat</keyword>
<feature type="domain" description="Thyroglobulin type-1" evidence="11">
    <location>
        <begin position="56"/>
        <end position="148"/>
    </location>
</feature>
<feature type="domain" description="Thyroglobulin type-1" evidence="11">
    <location>
        <begin position="324"/>
        <end position="394"/>
    </location>
</feature>
<evidence type="ECO:0000256" key="3">
    <source>
        <dbReference type="ARBA" id="ARBA00022729"/>
    </source>
</evidence>
<dbReference type="CDD" id="cd00104">
    <property type="entry name" value="KAZAL_FS"/>
    <property type="match status" value="1"/>
</dbReference>
<dbReference type="InterPro" id="IPR051950">
    <property type="entry name" value="Dev_reg/Prot_inhib"/>
</dbReference>
<evidence type="ECO:0000256" key="9">
    <source>
        <dbReference type="SAM" id="MobiDB-lite"/>
    </source>
</evidence>
<protein>
    <submittedName>
        <fullName evidence="14">SPARC-related modular calcium-binding protein 1-like</fullName>
    </submittedName>
</protein>
<feature type="compositionally biased region" description="Basic and acidic residues" evidence="9">
    <location>
        <begin position="285"/>
        <end position="297"/>
    </location>
</feature>
<feature type="domain" description="Kazal-like" evidence="12">
    <location>
        <begin position="29"/>
        <end position="81"/>
    </location>
</feature>
<comment type="subcellular location">
    <subcellularLocation>
        <location evidence="1">Secreted</location>
    </subcellularLocation>
</comment>
<gene>
    <name evidence="14" type="primary">LOC106463337</name>
</gene>
<dbReference type="SMART" id="SM00211">
    <property type="entry name" value="TY"/>
    <property type="match status" value="2"/>
</dbReference>
<feature type="chain" id="PRO_5046452561" evidence="10">
    <location>
        <begin position="23"/>
        <end position="550"/>
    </location>
</feature>
<evidence type="ECO:0000256" key="1">
    <source>
        <dbReference type="ARBA" id="ARBA00004613"/>
    </source>
</evidence>
<dbReference type="Proteomes" id="UP000694941">
    <property type="component" value="Unplaced"/>
</dbReference>
<dbReference type="CDD" id="cd00191">
    <property type="entry name" value="TY"/>
    <property type="match status" value="2"/>
</dbReference>
<dbReference type="PROSITE" id="PS00484">
    <property type="entry name" value="THYROGLOBULIN_1_1"/>
    <property type="match status" value="1"/>
</dbReference>
<dbReference type="InterPro" id="IPR002350">
    <property type="entry name" value="Kazal_dom"/>
</dbReference>
<evidence type="ECO:0000256" key="5">
    <source>
        <dbReference type="ARBA" id="ARBA00022837"/>
    </source>
</evidence>
<feature type="region of interest" description="Disordered" evidence="9">
    <location>
        <begin position="280"/>
        <end position="313"/>
    </location>
</feature>
<dbReference type="CDD" id="cd16234">
    <property type="entry name" value="EFh_SPARC_SMOC"/>
    <property type="match status" value="1"/>
</dbReference>
<dbReference type="SMART" id="SM00280">
    <property type="entry name" value="KAZAL"/>
    <property type="match status" value="1"/>
</dbReference>
<dbReference type="PROSITE" id="PS51162">
    <property type="entry name" value="THYROGLOBULIN_1_2"/>
    <property type="match status" value="2"/>
</dbReference>